<feature type="region of interest" description="Disordered" evidence="1">
    <location>
        <begin position="68"/>
        <end position="122"/>
    </location>
</feature>
<evidence type="ECO:0000256" key="1">
    <source>
        <dbReference type="SAM" id="MobiDB-lite"/>
    </source>
</evidence>
<evidence type="ECO:0000313" key="3">
    <source>
        <dbReference type="Proteomes" id="UP000287972"/>
    </source>
</evidence>
<proteinExistence type="predicted"/>
<evidence type="ECO:0000313" key="2">
    <source>
        <dbReference type="EMBL" id="RSL66224.1"/>
    </source>
</evidence>
<dbReference type="Proteomes" id="UP000287972">
    <property type="component" value="Unassembled WGS sequence"/>
</dbReference>
<protein>
    <submittedName>
        <fullName evidence="2">Uncharacterized protein</fullName>
    </submittedName>
</protein>
<feature type="compositionally biased region" description="Basic and acidic residues" evidence="1">
    <location>
        <begin position="73"/>
        <end position="94"/>
    </location>
</feature>
<comment type="caution">
    <text evidence="2">The sequence shown here is derived from an EMBL/GenBank/DDBJ whole genome shotgun (WGS) entry which is preliminary data.</text>
</comment>
<sequence>MGPNLGASIDEPSEDAPRVQPIFSTPKNGIETRIQALLSDNAATAATATASREQADNLDQAAAAAGYKLNMSKKSDSRKDSSSKSDSDSARTIESDDPVFARPASETGYQSEMSQQSSQFSIEPNLTGETLNAIERHLKGLIKVLSEGYIAWGIRKMGTALLFPFRSNNTQRRAGRKEFKRVITDMETPIRELKEKLEKLGNDSSIPSQHRQELINLRAKIHNELSITAVEGWVTDVGGSWQNTTLYRRAQALEMRIKLWEATATEALAV</sequence>
<feature type="region of interest" description="Disordered" evidence="1">
    <location>
        <begin position="1"/>
        <end position="27"/>
    </location>
</feature>
<organism evidence="2 3">
    <name type="scientific">Fusarium floridanum</name>
    <dbReference type="NCBI Taxonomy" id="1325733"/>
    <lineage>
        <taxon>Eukaryota</taxon>
        <taxon>Fungi</taxon>
        <taxon>Dikarya</taxon>
        <taxon>Ascomycota</taxon>
        <taxon>Pezizomycotina</taxon>
        <taxon>Sordariomycetes</taxon>
        <taxon>Hypocreomycetidae</taxon>
        <taxon>Hypocreales</taxon>
        <taxon>Nectriaceae</taxon>
        <taxon>Fusarium</taxon>
        <taxon>Fusarium solani species complex</taxon>
    </lineage>
</organism>
<gene>
    <name evidence="2" type="ORF">CEP51_012863</name>
</gene>
<reference evidence="2 3" key="1">
    <citation type="submission" date="2017-06" db="EMBL/GenBank/DDBJ databases">
        <title>Comparative genomic analysis of Ambrosia Fusariam Clade fungi.</title>
        <authorList>
            <person name="Stajich J.E."/>
            <person name="Carrillo J."/>
            <person name="Kijimoto T."/>
            <person name="Eskalen A."/>
            <person name="O'Donnell K."/>
            <person name="Kasson M."/>
        </authorList>
    </citation>
    <scope>NUCLEOTIDE SEQUENCE [LARGE SCALE GENOMIC DNA]</scope>
    <source>
        <strain evidence="2 3">NRRL62606</strain>
    </source>
</reference>
<accession>A0A428QLM1</accession>
<feature type="compositionally biased region" description="Low complexity" evidence="1">
    <location>
        <begin position="110"/>
        <end position="121"/>
    </location>
</feature>
<dbReference type="EMBL" id="NKCL01000503">
    <property type="protein sequence ID" value="RSL66224.1"/>
    <property type="molecule type" value="Genomic_DNA"/>
</dbReference>
<dbReference type="AlphaFoldDB" id="A0A428QLM1"/>
<name>A0A428QLM1_9HYPO</name>
<keyword evidence="3" id="KW-1185">Reference proteome</keyword>